<evidence type="ECO:0000313" key="15">
    <source>
        <dbReference type="EMBL" id="GEM17954.1"/>
    </source>
</evidence>
<feature type="domain" description="TonB-dependent receptor-like beta-barrel" evidence="13">
    <location>
        <begin position="296"/>
        <end position="716"/>
    </location>
</feature>
<dbReference type="InterPro" id="IPR039426">
    <property type="entry name" value="TonB-dep_rcpt-like"/>
</dbReference>
<dbReference type="PANTHER" id="PTHR32552:SF81">
    <property type="entry name" value="TONB-DEPENDENT OUTER MEMBRANE RECEPTOR"/>
    <property type="match status" value="1"/>
</dbReference>
<comment type="similarity">
    <text evidence="11 12">Belongs to the TonB-dependent receptor family.</text>
</comment>
<sequence>MPAALAETSVTHTKRPKAHIVRKTPLPVAPKKRTAVQAGRDESLQVQGRHLFAFGQAQRQPDSNTRISAQTLLERRVVSVTDLQNLAPNLTVQSLKGTQSINYHLRGVGLDDYYENNVSSVMVYLDGVAYPFSSMTDGMMFDIANVDIAPGPVGFTHGMSDTGGEVSLQSNDPTPDWHGNITEDIASYARSRTSGFISGPLARNLSFRVAAQTTQGGGWQYNPLNGAHLGDQNQTALRAKLKWTPDDKTVVALGGHWTRDLSELVNGNPVINLAPAWQKYPQFSGYRQTAWGIQPGFAKLIGRPESLKPSEDNIFWGADFRISRELGFARLEAVSAFETERQGEYSDEDGTELATGDVYRNVNGNIFSQELKLVSTLSGKLHWTVGAYYNRSRMQQQFYNNFNDYQGRGYISESSYDQNQQAFSQYVNVNYDITKSITLFGGLNHMSDDRQLLNFRTIKYGLNTLNFAPEGALTNQLGGLLGIQIQLAQHLQTYFKVSKGFKPGGFAANNTVAQAQLKAFKPESLVSYELGFKSDPLPGKLRLNGAAFYYDYHNQQVVSSFLLDNYGPLGTYVNVPHSAIWGIELSAEAHPVSHIYINGNMGYERGSYTSFYALNTPAVNAYRVATGVYKAFYTDYRGSDLGIPKLTLSGSIAYRADLPYGLSTDLGVNGNYRDSQAMTIGGTGAYRLPPYFLMGTYATIGNKKQGWNATIYVTNLLDRHYSITSSSQSTTYQHVPGAPRFIGGRLSYGF</sequence>
<evidence type="ECO:0000259" key="13">
    <source>
        <dbReference type="Pfam" id="PF00593"/>
    </source>
</evidence>
<dbReference type="GO" id="GO:0009279">
    <property type="term" value="C:cell outer membrane"/>
    <property type="evidence" value="ECO:0007669"/>
    <property type="project" value="UniProtKB-SubCell"/>
</dbReference>
<keyword evidence="3 11" id="KW-1134">Transmembrane beta strand</keyword>
<evidence type="ECO:0000313" key="16">
    <source>
        <dbReference type="Proteomes" id="UP000484858"/>
    </source>
</evidence>
<keyword evidence="9 11" id="KW-0472">Membrane</keyword>
<keyword evidence="5 11" id="KW-0812">Transmembrane</keyword>
<evidence type="ECO:0000256" key="11">
    <source>
        <dbReference type="PROSITE-ProRule" id="PRU01360"/>
    </source>
</evidence>
<evidence type="ECO:0000256" key="6">
    <source>
        <dbReference type="ARBA" id="ARBA00023004"/>
    </source>
</evidence>
<dbReference type="InterPro" id="IPR012910">
    <property type="entry name" value="Plug_dom"/>
</dbReference>
<dbReference type="Proteomes" id="UP000484858">
    <property type="component" value="Unassembled WGS sequence"/>
</dbReference>
<evidence type="ECO:0000259" key="14">
    <source>
        <dbReference type="Pfam" id="PF07715"/>
    </source>
</evidence>
<keyword evidence="7" id="KW-0406">Ion transport</keyword>
<dbReference type="Pfam" id="PF07715">
    <property type="entry name" value="Plug"/>
    <property type="match status" value="1"/>
</dbReference>
<dbReference type="EMBL" id="BARJ01000012">
    <property type="protein sequence ID" value="GEM17954.1"/>
    <property type="molecule type" value="Genomic_DNA"/>
</dbReference>
<feature type="domain" description="TonB-dependent receptor plug" evidence="14">
    <location>
        <begin position="58"/>
        <end position="164"/>
    </location>
</feature>
<dbReference type="RefSeq" id="WP_254060725.1">
    <property type="nucleotide sequence ID" value="NZ_BARJ01000012.1"/>
</dbReference>
<evidence type="ECO:0000256" key="3">
    <source>
        <dbReference type="ARBA" id="ARBA00022452"/>
    </source>
</evidence>
<keyword evidence="4" id="KW-0410">Iron transport</keyword>
<dbReference type="AlphaFoldDB" id="A0A829X1F3"/>
<evidence type="ECO:0000256" key="2">
    <source>
        <dbReference type="ARBA" id="ARBA00022448"/>
    </source>
</evidence>
<keyword evidence="15" id="KW-0675">Receptor</keyword>
<evidence type="ECO:0000256" key="8">
    <source>
        <dbReference type="ARBA" id="ARBA00023077"/>
    </source>
</evidence>
<keyword evidence="8 12" id="KW-0798">TonB box</keyword>
<gene>
    <name evidence="15" type="ORF">NBRC3293_2451</name>
</gene>
<organism evidence="15 16">
    <name type="scientific">Gluconobacter oxydans NBRC 3293</name>
    <dbReference type="NCBI Taxonomy" id="1315969"/>
    <lineage>
        <taxon>Bacteria</taxon>
        <taxon>Pseudomonadati</taxon>
        <taxon>Pseudomonadota</taxon>
        <taxon>Alphaproteobacteria</taxon>
        <taxon>Acetobacterales</taxon>
        <taxon>Acetobacteraceae</taxon>
        <taxon>Gluconobacter</taxon>
    </lineage>
</organism>
<evidence type="ECO:0000256" key="12">
    <source>
        <dbReference type="RuleBase" id="RU003357"/>
    </source>
</evidence>
<evidence type="ECO:0000256" key="7">
    <source>
        <dbReference type="ARBA" id="ARBA00023065"/>
    </source>
</evidence>
<keyword evidence="2 11" id="KW-0813">Transport</keyword>
<dbReference type="Pfam" id="PF00593">
    <property type="entry name" value="TonB_dep_Rec_b-barrel"/>
    <property type="match status" value="1"/>
</dbReference>
<comment type="caution">
    <text evidence="15">The sequence shown here is derived from an EMBL/GenBank/DDBJ whole genome shotgun (WGS) entry which is preliminary data.</text>
</comment>
<name>A0A829X1F3_GLUOY</name>
<protein>
    <submittedName>
        <fullName evidence="15">TonB-dependent receptor</fullName>
    </submittedName>
</protein>
<dbReference type="SUPFAM" id="SSF56935">
    <property type="entry name" value="Porins"/>
    <property type="match status" value="1"/>
</dbReference>
<evidence type="ECO:0000256" key="1">
    <source>
        <dbReference type="ARBA" id="ARBA00004571"/>
    </source>
</evidence>
<dbReference type="GO" id="GO:0006826">
    <property type="term" value="P:iron ion transport"/>
    <property type="evidence" value="ECO:0007669"/>
    <property type="project" value="UniProtKB-KW"/>
</dbReference>
<dbReference type="InterPro" id="IPR000531">
    <property type="entry name" value="Beta-barrel_TonB"/>
</dbReference>
<dbReference type="InterPro" id="IPR036942">
    <property type="entry name" value="Beta-barrel_TonB_sf"/>
</dbReference>
<evidence type="ECO:0000256" key="10">
    <source>
        <dbReference type="ARBA" id="ARBA00023237"/>
    </source>
</evidence>
<dbReference type="PANTHER" id="PTHR32552">
    <property type="entry name" value="FERRICHROME IRON RECEPTOR-RELATED"/>
    <property type="match status" value="1"/>
</dbReference>
<keyword evidence="6" id="KW-0408">Iron</keyword>
<accession>A0A829X1F3</accession>
<dbReference type="PROSITE" id="PS52016">
    <property type="entry name" value="TONB_DEPENDENT_REC_3"/>
    <property type="match status" value="1"/>
</dbReference>
<dbReference type="Gene3D" id="2.40.170.20">
    <property type="entry name" value="TonB-dependent receptor, beta-barrel domain"/>
    <property type="match status" value="1"/>
</dbReference>
<reference evidence="15 16" key="1">
    <citation type="submission" date="2013-04" db="EMBL/GenBank/DDBJ databases">
        <title>Gluconobacter oxydans NBRC 3293 whole genome sequence.</title>
        <authorList>
            <person name="Matsutani M."/>
            <person name="Yakushi T."/>
            <person name="Matsushita K."/>
        </authorList>
    </citation>
    <scope>NUCLEOTIDE SEQUENCE [LARGE SCALE GENOMIC DNA]</scope>
    <source>
        <strain evidence="15 16">NBRC 3293</strain>
    </source>
</reference>
<evidence type="ECO:0000256" key="5">
    <source>
        <dbReference type="ARBA" id="ARBA00022692"/>
    </source>
</evidence>
<evidence type="ECO:0000256" key="9">
    <source>
        <dbReference type="ARBA" id="ARBA00023136"/>
    </source>
</evidence>
<keyword evidence="10 11" id="KW-0998">Cell outer membrane</keyword>
<proteinExistence type="inferred from homology"/>
<comment type="subcellular location">
    <subcellularLocation>
        <location evidence="1 11">Cell outer membrane</location>
        <topology evidence="1 11">Multi-pass membrane protein</topology>
    </subcellularLocation>
</comment>
<evidence type="ECO:0000256" key="4">
    <source>
        <dbReference type="ARBA" id="ARBA00022496"/>
    </source>
</evidence>